<feature type="domain" description="Glycosyltransferase 2-like" evidence="1">
    <location>
        <begin position="31"/>
        <end position="158"/>
    </location>
</feature>
<dbReference type="Proteomes" id="UP000308697">
    <property type="component" value="Unassembled WGS sequence"/>
</dbReference>
<dbReference type="Pfam" id="PF00535">
    <property type="entry name" value="Glycos_transf_2"/>
    <property type="match status" value="1"/>
</dbReference>
<accession>A0A4U0NNT0</accession>
<reference evidence="2 3" key="1">
    <citation type="submission" date="2019-04" db="EMBL/GenBank/DDBJ databases">
        <title>Streptomyces piniterrae sp. nov., a heliquinomycin-producing actinomycete isolated from rhizosphere soil of Pinus yunnanensis.</title>
        <authorList>
            <person name="Zhuang X."/>
            <person name="Zhao J."/>
        </authorList>
    </citation>
    <scope>NUCLEOTIDE SEQUENCE [LARGE SCALE GENOMIC DNA]</scope>
    <source>
        <strain evidence="3">jys28</strain>
    </source>
</reference>
<comment type="caution">
    <text evidence="2">The sequence shown here is derived from an EMBL/GenBank/DDBJ whole genome shotgun (WGS) entry which is preliminary data.</text>
</comment>
<sequence>MLSTRNVDVVTVKEALEPRPGPTITPTAQVSIVVIAFNDAVHVSEAVRSALAQGTPGGVVTEVVAVNDASTDGTGAALDALARTEPRLRVIHRAENSGGCGTPRNEGLRAATGRFVMFLDSDDVLPPGAAEALLSAALRHDAPVVAGACVRRELPARRDVPWQPGLYREAAVHGSADASPQLVRDTLCVNKLYERSFLMERGIAFPEGRFTYEDFVFTARVLAAAPRLATIPENVYIWHVRRAAAKQSISLDRKDVTNWQARIDAHRISVRIFQDAGHKVLAHAANTKFLDHDLRLYVRELHTRSADYRAEWWRLTRDYLAGFDEADLRAARAPARWLARVVLASPEPRDLERLTQLAARPGRLLPPYAEASGGAVWSEDLPQVELDALDTKPMRRLPVTIDARPVIGSRSTLRLRVHDMYGRLAAAEPLSIDVELRRRVDERRGPVHTAALTAHPSDAGAALSWTAEVVLDLPALLDRDVSRRRSADPEPWDLMAQVSCADGASFRASLRATGPGLGRRVLPSRRHLLLLVQPYATTGGALSLRIASGLRSVWRIAARRLRL</sequence>
<dbReference type="AlphaFoldDB" id="A0A4U0NNT0"/>
<dbReference type="CDD" id="cd00761">
    <property type="entry name" value="Glyco_tranf_GTA_type"/>
    <property type="match status" value="1"/>
</dbReference>
<dbReference type="OrthoDB" id="3183633at2"/>
<dbReference type="InterPro" id="IPR029044">
    <property type="entry name" value="Nucleotide-diphossugar_trans"/>
</dbReference>
<dbReference type="Gene3D" id="3.90.550.10">
    <property type="entry name" value="Spore Coat Polysaccharide Biosynthesis Protein SpsA, Chain A"/>
    <property type="match status" value="1"/>
</dbReference>
<protein>
    <submittedName>
        <fullName evidence="2">Glycosyltransferase family 2 protein</fullName>
    </submittedName>
</protein>
<organism evidence="2 3">
    <name type="scientific">Streptomyces piniterrae</name>
    <dbReference type="NCBI Taxonomy" id="2571125"/>
    <lineage>
        <taxon>Bacteria</taxon>
        <taxon>Bacillati</taxon>
        <taxon>Actinomycetota</taxon>
        <taxon>Actinomycetes</taxon>
        <taxon>Kitasatosporales</taxon>
        <taxon>Streptomycetaceae</taxon>
        <taxon>Streptomyces</taxon>
    </lineage>
</organism>
<dbReference type="SUPFAM" id="SSF53448">
    <property type="entry name" value="Nucleotide-diphospho-sugar transferases"/>
    <property type="match status" value="1"/>
</dbReference>
<dbReference type="PANTHER" id="PTHR22916:SF3">
    <property type="entry name" value="UDP-GLCNAC:BETAGAL BETA-1,3-N-ACETYLGLUCOSAMINYLTRANSFERASE-LIKE PROTEIN 1"/>
    <property type="match status" value="1"/>
</dbReference>
<dbReference type="EMBL" id="SUMB01000003">
    <property type="protein sequence ID" value="TJZ56075.1"/>
    <property type="molecule type" value="Genomic_DNA"/>
</dbReference>
<name>A0A4U0NNT0_9ACTN</name>
<evidence type="ECO:0000313" key="2">
    <source>
        <dbReference type="EMBL" id="TJZ56075.1"/>
    </source>
</evidence>
<dbReference type="InterPro" id="IPR001173">
    <property type="entry name" value="Glyco_trans_2-like"/>
</dbReference>
<dbReference type="PANTHER" id="PTHR22916">
    <property type="entry name" value="GLYCOSYLTRANSFERASE"/>
    <property type="match status" value="1"/>
</dbReference>
<gene>
    <name evidence="2" type="ORF">FCH28_12560</name>
</gene>
<evidence type="ECO:0000313" key="3">
    <source>
        <dbReference type="Proteomes" id="UP000308697"/>
    </source>
</evidence>
<keyword evidence="3" id="KW-1185">Reference proteome</keyword>
<evidence type="ECO:0000259" key="1">
    <source>
        <dbReference type="Pfam" id="PF00535"/>
    </source>
</evidence>
<dbReference type="GO" id="GO:0016758">
    <property type="term" value="F:hexosyltransferase activity"/>
    <property type="evidence" value="ECO:0007669"/>
    <property type="project" value="UniProtKB-ARBA"/>
</dbReference>
<keyword evidence="2" id="KW-0808">Transferase</keyword>
<proteinExistence type="predicted"/>